<dbReference type="Gene3D" id="3.20.20.450">
    <property type="entry name" value="EAL domain"/>
    <property type="match status" value="1"/>
</dbReference>
<evidence type="ECO:0000259" key="2">
    <source>
        <dbReference type="PROSITE" id="PS50883"/>
    </source>
</evidence>
<feature type="domain" description="EAL" evidence="2">
    <location>
        <begin position="357"/>
        <end position="610"/>
    </location>
</feature>
<dbReference type="CDD" id="cd01948">
    <property type="entry name" value="EAL"/>
    <property type="match status" value="1"/>
</dbReference>
<keyword evidence="1" id="KW-0812">Transmembrane</keyword>
<dbReference type="PROSITE" id="PS50887">
    <property type="entry name" value="GGDEF"/>
    <property type="match status" value="1"/>
</dbReference>
<dbReference type="InterPro" id="IPR001633">
    <property type="entry name" value="EAL_dom"/>
</dbReference>
<keyword evidence="1" id="KW-1133">Transmembrane helix</keyword>
<dbReference type="PANTHER" id="PTHR44757">
    <property type="entry name" value="DIGUANYLATE CYCLASE DGCP"/>
    <property type="match status" value="1"/>
</dbReference>
<evidence type="ECO:0000259" key="3">
    <source>
        <dbReference type="PROSITE" id="PS50887"/>
    </source>
</evidence>
<dbReference type="EMBL" id="CP116346">
    <property type="protein sequence ID" value="WIT13836.1"/>
    <property type="molecule type" value="Genomic_DNA"/>
</dbReference>
<keyword evidence="5" id="KW-1185">Reference proteome</keyword>
<dbReference type="PROSITE" id="PS50883">
    <property type="entry name" value="EAL"/>
    <property type="match status" value="1"/>
</dbReference>
<dbReference type="InterPro" id="IPR000160">
    <property type="entry name" value="GGDEF_dom"/>
</dbReference>
<dbReference type="InterPro" id="IPR043128">
    <property type="entry name" value="Rev_trsase/Diguanyl_cyclase"/>
</dbReference>
<dbReference type="AlphaFoldDB" id="A0AA95SRZ3"/>
<dbReference type="Pfam" id="PF00990">
    <property type="entry name" value="GGDEF"/>
    <property type="match status" value="1"/>
</dbReference>
<evidence type="ECO:0000313" key="4">
    <source>
        <dbReference type="EMBL" id="WIT13836.1"/>
    </source>
</evidence>
<dbReference type="Proteomes" id="UP001177769">
    <property type="component" value="Chromosome"/>
</dbReference>
<dbReference type="SUPFAM" id="SSF141868">
    <property type="entry name" value="EAL domain-like"/>
    <property type="match status" value="1"/>
</dbReference>
<dbReference type="Pfam" id="PF17152">
    <property type="entry name" value="CHASE8"/>
    <property type="match status" value="1"/>
</dbReference>
<dbReference type="PANTHER" id="PTHR44757:SF2">
    <property type="entry name" value="BIOFILM ARCHITECTURE MAINTENANCE PROTEIN MBAA"/>
    <property type="match status" value="1"/>
</dbReference>
<keyword evidence="1" id="KW-0472">Membrane</keyword>
<evidence type="ECO:0000313" key="5">
    <source>
        <dbReference type="Proteomes" id="UP001177769"/>
    </source>
</evidence>
<reference evidence="4" key="1">
    <citation type="submission" date="2023-01" db="EMBL/GenBank/DDBJ databases">
        <title>Whole genome sequence of Paucibacter sp. S2-9 isolated from pond sediment.</title>
        <authorList>
            <person name="Jung J.Y."/>
        </authorList>
    </citation>
    <scope>NUCLEOTIDE SEQUENCE</scope>
    <source>
        <strain evidence="4">S2-9</strain>
    </source>
</reference>
<feature type="domain" description="GGDEF" evidence="3">
    <location>
        <begin position="215"/>
        <end position="348"/>
    </location>
</feature>
<dbReference type="SUPFAM" id="SSF55073">
    <property type="entry name" value="Nucleotide cyclase"/>
    <property type="match status" value="1"/>
</dbReference>
<dbReference type="RefSeq" id="WP_285234955.1">
    <property type="nucleotide sequence ID" value="NZ_CP116346.1"/>
</dbReference>
<dbReference type="KEGG" id="pais:PFX98_09495"/>
<dbReference type="Gene3D" id="3.30.70.270">
    <property type="match status" value="1"/>
</dbReference>
<name>A0AA95SRZ3_9BURK</name>
<feature type="transmembrane region" description="Helical" evidence="1">
    <location>
        <begin position="17"/>
        <end position="39"/>
    </location>
</feature>
<gene>
    <name evidence="4" type="ORF">PFX98_09495</name>
</gene>
<dbReference type="InterPro" id="IPR029787">
    <property type="entry name" value="Nucleotide_cyclase"/>
</dbReference>
<dbReference type="SMART" id="SM00267">
    <property type="entry name" value="GGDEF"/>
    <property type="match status" value="1"/>
</dbReference>
<dbReference type="InterPro" id="IPR035919">
    <property type="entry name" value="EAL_sf"/>
</dbReference>
<dbReference type="SMART" id="SM00052">
    <property type="entry name" value="EAL"/>
    <property type="match status" value="1"/>
</dbReference>
<feature type="transmembrane region" description="Helical" evidence="1">
    <location>
        <begin position="145"/>
        <end position="167"/>
    </location>
</feature>
<sequence length="630" mass="69887">MIKNLDLQQFFYRQRDAMLAIGALLTFALLLTLAQYLALAERFQEDLQTQVNLVARTASAAMVFDNRDDAAEILSAFDDAPEVVTAVLFRPDGSTLSGYQRVRLERGWLERMAGQQEVVAAVQANQTSVGRLVVQARRDGIWIDLLRFVGVASGMLVAALGLAWLAAHRLRADVREAQRRTRYLALNDALTDLPNREAFRLALERAVQRGPRHGQGLALLVIDLDNFKQINDNDGHACGDLVLQTVAQRLRSLARSGDTVARLASDEFAMLMEAPVDEEQARRMAGQVLALLPQPVGDRDNWLRVSASVGLALVPRDAGNATEAMQCADAAMVHAKRQGKDGYQLYSPEFGEGERARLRLEQDLREALQAGTLELAYQPLFDAQGRLLSFEGLSRWQHAQRGWVSPAEFIPVAEASGLIVELGLHALRVLRRDLDAMHAAGLNCPPVAINLSSRQCRRAQQRERFLGLLGELGLGPASLEFELTESSVFEDLDKPDSIVLALQSQGYVLAIDDFGTGYSSLAYLRRMRCRKLKIDRLFVNGLAGSPDGRMLVESIIRVAHSMHMLVVAEGVEMEADRDCLVQMGCDQFQGFGLSRPLNPAQLHELLRRHAQGELVRVQPWQAWYGERPQG</sequence>
<dbReference type="InterPro" id="IPR033417">
    <property type="entry name" value="CHASE8"/>
</dbReference>
<protein>
    <submittedName>
        <fullName evidence="4">EAL domain-containing protein</fullName>
    </submittedName>
</protein>
<dbReference type="Pfam" id="PF00563">
    <property type="entry name" value="EAL"/>
    <property type="match status" value="1"/>
</dbReference>
<dbReference type="CDD" id="cd01949">
    <property type="entry name" value="GGDEF"/>
    <property type="match status" value="1"/>
</dbReference>
<organism evidence="4 5">
    <name type="scientific">Paucibacter sediminis</name>
    <dbReference type="NCBI Taxonomy" id="3019553"/>
    <lineage>
        <taxon>Bacteria</taxon>
        <taxon>Pseudomonadati</taxon>
        <taxon>Pseudomonadota</taxon>
        <taxon>Betaproteobacteria</taxon>
        <taxon>Burkholderiales</taxon>
        <taxon>Sphaerotilaceae</taxon>
        <taxon>Roseateles</taxon>
    </lineage>
</organism>
<dbReference type="InterPro" id="IPR052155">
    <property type="entry name" value="Biofilm_reg_signaling"/>
</dbReference>
<dbReference type="NCBIfam" id="TIGR00254">
    <property type="entry name" value="GGDEF"/>
    <property type="match status" value="1"/>
</dbReference>
<accession>A0AA95SRZ3</accession>
<evidence type="ECO:0000256" key="1">
    <source>
        <dbReference type="SAM" id="Phobius"/>
    </source>
</evidence>
<proteinExistence type="predicted"/>